<sequence>MTFTAYSAEVEWAGEGKYRLLIKIDPVDIGTRVTDEMPAEIVVDLSAKLKELGVKG</sequence>
<dbReference type="EMBL" id="BARW01039636">
    <property type="protein sequence ID" value="GAJ21730.1"/>
    <property type="molecule type" value="Genomic_DNA"/>
</dbReference>
<organism evidence="1">
    <name type="scientific">marine sediment metagenome</name>
    <dbReference type="NCBI Taxonomy" id="412755"/>
    <lineage>
        <taxon>unclassified sequences</taxon>
        <taxon>metagenomes</taxon>
        <taxon>ecological metagenomes</taxon>
    </lineage>
</organism>
<proteinExistence type="predicted"/>
<comment type="caution">
    <text evidence="1">The sequence shown here is derived from an EMBL/GenBank/DDBJ whole genome shotgun (WGS) entry which is preliminary data.</text>
</comment>
<gene>
    <name evidence="1" type="ORF">S12H4_60282</name>
</gene>
<feature type="non-terminal residue" evidence="1">
    <location>
        <position position="56"/>
    </location>
</feature>
<dbReference type="AlphaFoldDB" id="X1W1C8"/>
<reference evidence="1" key="1">
    <citation type="journal article" date="2014" name="Front. Microbiol.">
        <title>High frequency of phylogenetically diverse reductive dehalogenase-homologous genes in deep subseafloor sedimentary metagenomes.</title>
        <authorList>
            <person name="Kawai M."/>
            <person name="Futagami T."/>
            <person name="Toyoda A."/>
            <person name="Takaki Y."/>
            <person name="Nishi S."/>
            <person name="Hori S."/>
            <person name="Arai W."/>
            <person name="Tsubouchi T."/>
            <person name="Morono Y."/>
            <person name="Uchiyama I."/>
            <person name="Ito T."/>
            <person name="Fujiyama A."/>
            <person name="Inagaki F."/>
            <person name="Takami H."/>
        </authorList>
    </citation>
    <scope>NUCLEOTIDE SEQUENCE</scope>
    <source>
        <strain evidence="1">Expedition CK06-06</strain>
    </source>
</reference>
<protein>
    <submittedName>
        <fullName evidence="1">Uncharacterized protein</fullName>
    </submittedName>
</protein>
<name>X1W1C8_9ZZZZ</name>
<evidence type="ECO:0000313" key="1">
    <source>
        <dbReference type="EMBL" id="GAJ21730.1"/>
    </source>
</evidence>
<accession>X1W1C8</accession>